<dbReference type="InterPro" id="IPR000531">
    <property type="entry name" value="Beta-barrel_TonB"/>
</dbReference>
<keyword evidence="5 12" id="KW-0812">Transmembrane</keyword>
<keyword evidence="8" id="KW-0406">Ion transport</keyword>
<dbReference type="InterPro" id="IPR036942">
    <property type="entry name" value="Beta-barrel_TonB_sf"/>
</dbReference>
<accession>A0AB39HBL4</accession>
<gene>
    <name evidence="17" type="ORF">AB0763_01675</name>
</gene>
<evidence type="ECO:0000256" key="7">
    <source>
        <dbReference type="ARBA" id="ARBA00023004"/>
    </source>
</evidence>
<evidence type="ECO:0000256" key="12">
    <source>
        <dbReference type="PROSITE-ProRule" id="PRU01360"/>
    </source>
</evidence>
<dbReference type="Pfam" id="PF00593">
    <property type="entry name" value="TonB_dep_Rec_b-barrel"/>
    <property type="match status" value="1"/>
</dbReference>
<keyword evidence="17" id="KW-0675">Receptor</keyword>
<dbReference type="RefSeq" id="WP_306102151.1">
    <property type="nucleotide sequence ID" value="NZ_CP162601.1"/>
</dbReference>
<dbReference type="Gene3D" id="2.40.170.20">
    <property type="entry name" value="TonB-dependent receptor, beta-barrel domain"/>
    <property type="match status" value="1"/>
</dbReference>
<keyword evidence="7" id="KW-0408">Iron</keyword>
<dbReference type="AlphaFoldDB" id="A0AB39HBL4"/>
<evidence type="ECO:0000313" key="17">
    <source>
        <dbReference type="EMBL" id="XDK25384.1"/>
    </source>
</evidence>
<feature type="domain" description="TonB-dependent receptor-like beta-barrel" evidence="15">
    <location>
        <begin position="252"/>
        <end position="713"/>
    </location>
</feature>
<evidence type="ECO:0000256" key="2">
    <source>
        <dbReference type="ARBA" id="ARBA00022448"/>
    </source>
</evidence>
<dbReference type="GO" id="GO:0015344">
    <property type="term" value="F:siderophore uptake transmembrane transporter activity"/>
    <property type="evidence" value="ECO:0007669"/>
    <property type="project" value="TreeGrafter"/>
</dbReference>
<dbReference type="KEGG" id="vih:AB0763_01675"/>
<evidence type="ECO:0000256" key="13">
    <source>
        <dbReference type="RuleBase" id="RU003357"/>
    </source>
</evidence>
<comment type="similarity">
    <text evidence="12 13">Belongs to the TonB-dependent receptor family.</text>
</comment>
<proteinExistence type="inferred from homology"/>
<name>A0AB39HBL4_9VIBR</name>
<dbReference type="CDD" id="cd01347">
    <property type="entry name" value="ligand_gated_channel"/>
    <property type="match status" value="1"/>
</dbReference>
<dbReference type="Gene3D" id="2.170.130.10">
    <property type="entry name" value="TonB-dependent receptor, plug domain"/>
    <property type="match status" value="1"/>
</dbReference>
<dbReference type="EMBL" id="CP162601">
    <property type="protein sequence ID" value="XDK25384.1"/>
    <property type="molecule type" value="Genomic_DNA"/>
</dbReference>
<dbReference type="PANTHER" id="PTHR32552:SF68">
    <property type="entry name" value="FERRICHROME OUTER MEMBRANE TRANSPORTER_PHAGE RECEPTOR"/>
    <property type="match status" value="1"/>
</dbReference>
<feature type="domain" description="TonB-dependent receptor plug" evidence="16">
    <location>
        <begin position="64"/>
        <end position="166"/>
    </location>
</feature>
<dbReference type="PROSITE" id="PS52016">
    <property type="entry name" value="TONB_DEPENDENT_REC_3"/>
    <property type="match status" value="1"/>
</dbReference>
<organism evidence="17">
    <name type="scientific">Vibrio sp. HB236076</name>
    <dbReference type="NCBI Taxonomy" id="3232307"/>
    <lineage>
        <taxon>Bacteria</taxon>
        <taxon>Pseudomonadati</taxon>
        <taxon>Pseudomonadota</taxon>
        <taxon>Gammaproteobacteria</taxon>
        <taxon>Vibrionales</taxon>
        <taxon>Vibrionaceae</taxon>
        <taxon>Vibrio</taxon>
    </lineage>
</organism>
<sequence length="744" mass="82799">MQLIPSFSKTRLSIAVSSALLSAWAPLAFAEDNSNETDTIEVIGRSGDGLHDIDNTATKMSLSLKDTGRSIALVSKEEISDMAATDTRDVAAYQAGFNWEYSAPRFVYHRGIQTNINTFMTNGLRNLQAFYVGTGSLLPNTYNLESVTFLSGADSMLYGSGIAGGVINSITKKPQEDAQTTFGLRTRSFAASDVGYFDRNQLVMDFDSTGPLGEYDDVLYRLIAQVSPDGEDYQDHHGNDDVLIDTSLTFKIGDHTRITPRFEYKDQERQGGSGWTDGYFGSNFINGSLGSTTGSVGSFADRSYDYGSPLDVSTTTMKTAELSVEHQLNPNWSINGIASYVRTEAEGQTLYVSNSSALGNSIGDTTLERKWAYSKSDDTYYLADINTEGQFTLANLDHHVLFGVNLRRAEIRTARSFQDNADALGNYTISVSDPSDQMYSAMPSSLKDVDLTPTTDRDLNIYLKDRVTIGDFTLALGLGYLDFNGKEQSNSGDFEQNFYHFSYDAGVIYRLNNDVNLFATYSQSYDPVDTSDIVQYGQDGVDYDPEQSDNYEIGFKGSFFDQRLTSTVTLFYINKTNLTYTETADNDETVLYQNSGESFRAHGVEVNARYHFNPEFYTQISYAYTDAHDTMLGDDPGKQADMTPYNSLTVWNSYDPADTPWRYALGMRSQSSRGQTSTSLNGYDFELPGYAEFDFGTYYETKNWDASLLIKNLLDLNRADAVSNWTTVSSSDPRSINLGFKYRL</sequence>
<keyword evidence="10 12" id="KW-0472">Membrane</keyword>
<evidence type="ECO:0000259" key="15">
    <source>
        <dbReference type="Pfam" id="PF00593"/>
    </source>
</evidence>
<dbReference type="SUPFAM" id="SSF56935">
    <property type="entry name" value="Porins"/>
    <property type="match status" value="1"/>
</dbReference>
<evidence type="ECO:0000256" key="9">
    <source>
        <dbReference type="ARBA" id="ARBA00023077"/>
    </source>
</evidence>
<feature type="chain" id="PRO_5044249257" evidence="14">
    <location>
        <begin position="31"/>
        <end position="744"/>
    </location>
</feature>
<dbReference type="PANTHER" id="PTHR32552">
    <property type="entry name" value="FERRICHROME IRON RECEPTOR-RELATED"/>
    <property type="match status" value="1"/>
</dbReference>
<evidence type="ECO:0000256" key="14">
    <source>
        <dbReference type="SAM" id="SignalP"/>
    </source>
</evidence>
<keyword evidence="4" id="KW-0410">Iron transport</keyword>
<evidence type="ECO:0000256" key="1">
    <source>
        <dbReference type="ARBA" id="ARBA00004571"/>
    </source>
</evidence>
<evidence type="ECO:0000256" key="11">
    <source>
        <dbReference type="ARBA" id="ARBA00023237"/>
    </source>
</evidence>
<evidence type="ECO:0000256" key="5">
    <source>
        <dbReference type="ARBA" id="ARBA00022692"/>
    </source>
</evidence>
<keyword evidence="2 12" id="KW-0813">Transport</keyword>
<reference evidence="17" key="1">
    <citation type="submission" date="2024-07" db="EMBL/GenBank/DDBJ databases">
        <title>Genome Analysis of a Potential Novel Vibrio Species Secreting pH- and Thermo-stable Alginate Lyase and its Application in Producing Alginate Oligosaccharides.</title>
        <authorList>
            <person name="Huang H."/>
            <person name="Bao K."/>
        </authorList>
    </citation>
    <scope>NUCLEOTIDE SEQUENCE</scope>
    <source>
        <strain evidence="17">HB236076</strain>
    </source>
</reference>
<dbReference type="InterPro" id="IPR037066">
    <property type="entry name" value="Plug_dom_sf"/>
</dbReference>
<dbReference type="Pfam" id="PF07715">
    <property type="entry name" value="Plug"/>
    <property type="match status" value="1"/>
</dbReference>
<evidence type="ECO:0000256" key="10">
    <source>
        <dbReference type="ARBA" id="ARBA00023136"/>
    </source>
</evidence>
<evidence type="ECO:0000256" key="8">
    <source>
        <dbReference type="ARBA" id="ARBA00023065"/>
    </source>
</evidence>
<evidence type="ECO:0000256" key="4">
    <source>
        <dbReference type="ARBA" id="ARBA00022496"/>
    </source>
</evidence>
<dbReference type="InterPro" id="IPR039426">
    <property type="entry name" value="TonB-dep_rcpt-like"/>
</dbReference>
<evidence type="ECO:0000256" key="6">
    <source>
        <dbReference type="ARBA" id="ARBA00022729"/>
    </source>
</evidence>
<keyword evidence="9 13" id="KW-0798">TonB box</keyword>
<evidence type="ECO:0000256" key="3">
    <source>
        <dbReference type="ARBA" id="ARBA00022452"/>
    </source>
</evidence>
<keyword evidence="11 12" id="KW-0998">Cell outer membrane</keyword>
<keyword evidence="3 12" id="KW-1134">Transmembrane beta strand</keyword>
<dbReference type="GO" id="GO:0009279">
    <property type="term" value="C:cell outer membrane"/>
    <property type="evidence" value="ECO:0007669"/>
    <property type="project" value="UniProtKB-SubCell"/>
</dbReference>
<protein>
    <submittedName>
        <fullName evidence="17">TonB-dependent receptor</fullName>
    </submittedName>
</protein>
<comment type="subcellular location">
    <subcellularLocation>
        <location evidence="1 12">Cell outer membrane</location>
        <topology evidence="1 12">Multi-pass membrane protein</topology>
    </subcellularLocation>
</comment>
<feature type="signal peptide" evidence="14">
    <location>
        <begin position="1"/>
        <end position="30"/>
    </location>
</feature>
<keyword evidence="6 14" id="KW-0732">Signal</keyword>
<dbReference type="InterPro" id="IPR012910">
    <property type="entry name" value="Plug_dom"/>
</dbReference>
<evidence type="ECO:0000259" key="16">
    <source>
        <dbReference type="Pfam" id="PF07715"/>
    </source>
</evidence>